<evidence type="ECO:0000256" key="5">
    <source>
        <dbReference type="ARBA" id="ARBA00054385"/>
    </source>
</evidence>
<gene>
    <name evidence="9" type="ORF">JTE90_017944</name>
</gene>
<evidence type="ECO:0000256" key="4">
    <source>
        <dbReference type="ARBA" id="ARBA00023180"/>
    </source>
</evidence>
<protein>
    <recommendedName>
        <fullName evidence="8">alpha-1,2-Mannosidase</fullName>
        <ecNumber evidence="8">3.2.1.-</ecNumber>
    </recommendedName>
</protein>
<keyword evidence="7" id="KW-0106">Calcium</keyword>
<dbReference type="Pfam" id="PF01532">
    <property type="entry name" value="Glyco_hydro_47"/>
    <property type="match status" value="1"/>
</dbReference>
<sequence length="710" mass="80231">MYRQKAVKMFHHAYDHYLKSAFPYDELQPISCQGMDTWGSFSLTLIDALDTLAVMKNFTEFRRVVDILLATADFNVNINVSVFETNIRVVGGLLSAHLLSKKAGLDIDPGWPCSGPLLNLAEKVARRLLPAFETKTGMPFGTVNLRYGVPEGETPITCTAGVATFLIEFGTLSHLTGDPVFEKVAVNALDALWKYRSPLGLVGNHINVQDGKWTVLDSGIGGGVDSYFEYLVKGAILFQEPKYLRMFKEYEKVISKYMKKDDWYFWVSMNSGQVTMPTFQSLEAFWPGLLTLVGDLEQAVKTLYNYHTIWKQYGFIPEIYDVSHSHAKRENYPLRPEFAESIMYLYSATKDQHLLEIGVDILESIERSARTECGYATIKNVLDHKIEDRMESFFLAETTKYLYLLFDPDNFIHDNGSCGELIQMSSGNCIIGAGGYIFNTEAHPIDIGAVYCCSARHQDHQLHLNDFQKNMDLHSLLEINDNTEFFKAFKSKQSFRGKYDKMKLKQILGQSKEAIASYYSSRLGDVNSTEVLTHFLNISDNYTDNSNPNIEQPTDELFLDQNTINNSIIMSLNLSLQSSVSNFENSNSSFIYTEAELKSNVSIEQLIVNASSQIARQVLHNDSFNITSEEQLKSVILENIIKSSSSYEINLASESNEISLNFSGIAIEVDDTEILPSSLNNEDFNKYELLMCPAQPFTARLNIMGEMFNV</sequence>
<name>A0AAV6V744_9ARAC</name>
<dbReference type="InterPro" id="IPR036026">
    <property type="entry name" value="Seven-hairpin_glycosidases"/>
</dbReference>
<organism evidence="9 10">
    <name type="scientific">Oedothorax gibbosus</name>
    <dbReference type="NCBI Taxonomy" id="931172"/>
    <lineage>
        <taxon>Eukaryota</taxon>
        <taxon>Metazoa</taxon>
        <taxon>Ecdysozoa</taxon>
        <taxon>Arthropoda</taxon>
        <taxon>Chelicerata</taxon>
        <taxon>Arachnida</taxon>
        <taxon>Araneae</taxon>
        <taxon>Araneomorphae</taxon>
        <taxon>Entelegynae</taxon>
        <taxon>Araneoidea</taxon>
        <taxon>Linyphiidae</taxon>
        <taxon>Erigoninae</taxon>
        <taxon>Oedothorax</taxon>
    </lineage>
</organism>
<evidence type="ECO:0000256" key="6">
    <source>
        <dbReference type="PIRSR" id="PIRSR601382-1"/>
    </source>
</evidence>
<feature type="active site" evidence="6">
    <location>
        <position position="337"/>
    </location>
</feature>
<comment type="similarity">
    <text evidence="2 8">Belongs to the glycosyl hydrolase 47 family.</text>
</comment>
<keyword evidence="7" id="KW-0479">Metal-binding</keyword>
<feature type="binding site" evidence="7">
    <location>
        <position position="440"/>
    </location>
    <ligand>
        <name>Ca(2+)</name>
        <dbReference type="ChEBI" id="CHEBI:29108"/>
    </ligand>
</feature>
<dbReference type="GO" id="GO:0005509">
    <property type="term" value="F:calcium ion binding"/>
    <property type="evidence" value="ECO:0007669"/>
    <property type="project" value="InterPro"/>
</dbReference>
<dbReference type="GO" id="GO:0016020">
    <property type="term" value="C:membrane"/>
    <property type="evidence" value="ECO:0007669"/>
    <property type="project" value="InterPro"/>
</dbReference>
<dbReference type="InterPro" id="IPR001382">
    <property type="entry name" value="Glyco_hydro_47"/>
</dbReference>
<keyword evidence="8" id="KW-0326">Glycosidase</keyword>
<evidence type="ECO:0000256" key="7">
    <source>
        <dbReference type="PIRSR" id="PIRSR601382-2"/>
    </source>
</evidence>
<dbReference type="EC" id="3.2.1.-" evidence="8"/>
<dbReference type="GO" id="GO:0044322">
    <property type="term" value="C:endoplasmic reticulum quality control compartment"/>
    <property type="evidence" value="ECO:0007669"/>
    <property type="project" value="GOC"/>
</dbReference>
<dbReference type="GO" id="GO:1904380">
    <property type="term" value="P:endoplasmic reticulum mannose trimming"/>
    <property type="evidence" value="ECO:0007669"/>
    <property type="project" value="InterPro"/>
</dbReference>
<reference evidence="9 10" key="1">
    <citation type="journal article" date="2022" name="Nat. Ecol. Evol.">
        <title>A masculinizing supergene underlies an exaggerated male reproductive morph in a spider.</title>
        <authorList>
            <person name="Hendrickx F."/>
            <person name="De Corte Z."/>
            <person name="Sonet G."/>
            <person name="Van Belleghem S.M."/>
            <person name="Kostlbacher S."/>
            <person name="Vangestel C."/>
        </authorList>
    </citation>
    <scope>NUCLEOTIDE SEQUENCE [LARGE SCALE GENOMIC DNA]</scope>
    <source>
        <strain evidence="9">W744_W776</strain>
    </source>
</reference>
<comment type="function">
    <text evidence="5">Involved in the endoplasmic reticulum-associated degradation (ERAD) pathway that targets misfolded glycoproteins for degradation in an N-glycan-dependent manner. May initiate ERAD by promoting the first mannose trimming step of ERAD substrates, from Man9GlcNAc2 to Man8GlcNAc2. Seems to recognize and bind to exposed hydrophobic regions in target proteins.</text>
</comment>
<dbReference type="GO" id="GO:1904154">
    <property type="term" value="P:positive regulation of retrograde protein transport, ER to cytosol"/>
    <property type="evidence" value="ECO:0007669"/>
    <property type="project" value="UniProtKB-ARBA"/>
</dbReference>
<dbReference type="GO" id="GO:0005975">
    <property type="term" value="P:carbohydrate metabolic process"/>
    <property type="evidence" value="ECO:0007669"/>
    <property type="project" value="InterPro"/>
</dbReference>
<dbReference type="PRINTS" id="PR00747">
    <property type="entry name" value="GLYHDRLASE47"/>
</dbReference>
<comment type="subcellular location">
    <subcellularLocation>
        <location evidence="1">Endoplasmic reticulum</location>
    </subcellularLocation>
</comment>
<comment type="cofactor">
    <cofactor evidence="7">
        <name>Ca(2+)</name>
        <dbReference type="ChEBI" id="CHEBI:29108"/>
    </cofactor>
</comment>
<dbReference type="InterPro" id="IPR012341">
    <property type="entry name" value="6hp_glycosidase-like_sf"/>
</dbReference>
<dbReference type="Proteomes" id="UP000827092">
    <property type="component" value="Unassembled WGS sequence"/>
</dbReference>
<dbReference type="PANTHER" id="PTHR45679:SF6">
    <property type="entry name" value="ER DEGRADATION-ENHANCING ALPHA-MANNOSIDASE-LIKE PROTEIN 2"/>
    <property type="match status" value="1"/>
</dbReference>
<feature type="active site" description="Proton donor" evidence="6">
    <location>
        <position position="318"/>
    </location>
</feature>
<dbReference type="GO" id="GO:0004571">
    <property type="term" value="F:mannosyl-oligosaccharide 1,2-alpha-mannosidase activity"/>
    <property type="evidence" value="ECO:0007669"/>
    <property type="project" value="InterPro"/>
</dbReference>
<evidence type="ECO:0000256" key="3">
    <source>
        <dbReference type="ARBA" id="ARBA00022824"/>
    </source>
</evidence>
<comment type="caution">
    <text evidence="9">The sequence shown here is derived from an EMBL/GenBank/DDBJ whole genome shotgun (WGS) entry which is preliminary data.</text>
</comment>
<dbReference type="Gene3D" id="1.50.10.10">
    <property type="match status" value="1"/>
</dbReference>
<evidence type="ECO:0000256" key="8">
    <source>
        <dbReference type="RuleBase" id="RU361193"/>
    </source>
</evidence>
<feature type="active site" description="Proton donor" evidence="6">
    <location>
        <position position="84"/>
    </location>
</feature>
<keyword evidence="8" id="KW-0378">Hydrolase</keyword>
<evidence type="ECO:0000313" key="10">
    <source>
        <dbReference type="Proteomes" id="UP000827092"/>
    </source>
</evidence>
<evidence type="ECO:0000256" key="1">
    <source>
        <dbReference type="ARBA" id="ARBA00004240"/>
    </source>
</evidence>
<keyword evidence="10" id="KW-1185">Reference proteome</keyword>
<proteinExistence type="inferred from homology"/>
<dbReference type="PANTHER" id="PTHR45679">
    <property type="entry name" value="ER DEGRADATION-ENHANCING ALPHA-MANNOSIDASE-LIKE PROTEIN 2"/>
    <property type="match status" value="1"/>
</dbReference>
<keyword evidence="4" id="KW-0325">Glycoprotein</keyword>
<evidence type="ECO:0000256" key="2">
    <source>
        <dbReference type="ARBA" id="ARBA00007658"/>
    </source>
</evidence>
<keyword evidence="3" id="KW-0256">Endoplasmic reticulum</keyword>
<dbReference type="EMBL" id="JAFNEN010000139">
    <property type="protein sequence ID" value="KAG8192409.1"/>
    <property type="molecule type" value="Genomic_DNA"/>
</dbReference>
<dbReference type="FunFam" id="1.50.10.10:FF:000015">
    <property type="entry name" value="alpha-1,2-Mannosidase"/>
    <property type="match status" value="1"/>
</dbReference>
<dbReference type="AlphaFoldDB" id="A0AAV6V744"/>
<dbReference type="InterPro" id="IPR044674">
    <property type="entry name" value="EDEM1/2/3"/>
</dbReference>
<evidence type="ECO:0000313" key="9">
    <source>
        <dbReference type="EMBL" id="KAG8192409.1"/>
    </source>
</evidence>
<accession>A0AAV6V744</accession>
<dbReference type="SUPFAM" id="SSF48225">
    <property type="entry name" value="Seven-hairpin glycosidases"/>
    <property type="match status" value="1"/>
</dbReference>
<feature type="active site" evidence="6">
    <location>
        <position position="225"/>
    </location>
</feature>